<dbReference type="Proteomes" id="UP000289238">
    <property type="component" value="Unassembled WGS sequence"/>
</dbReference>
<dbReference type="Pfam" id="PF10990">
    <property type="entry name" value="DUF2809"/>
    <property type="match status" value="1"/>
</dbReference>
<keyword evidence="3" id="KW-1185">Reference proteome</keyword>
<evidence type="ECO:0000313" key="2">
    <source>
        <dbReference type="EMBL" id="RXG22528.1"/>
    </source>
</evidence>
<dbReference type="AlphaFoldDB" id="A0A4Q0P878"/>
<feature type="transmembrane region" description="Helical" evidence="1">
    <location>
        <begin position="99"/>
        <end position="121"/>
    </location>
</feature>
<keyword evidence="1" id="KW-0812">Transmembrane</keyword>
<feature type="transmembrane region" description="Helical" evidence="1">
    <location>
        <begin position="7"/>
        <end position="31"/>
    </location>
</feature>
<dbReference type="OrthoDB" id="5360192at2"/>
<organism evidence="2 3">
    <name type="scientific">Leeuwenhoekiella aequorea</name>
    <dbReference type="NCBI Taxonomy" id="283736"/>
    <lineage>
        <taxon>Bacteria</taxon>
        <taxon>Pseudomonadati</taxon>
        <taxon>Bacteroidota</taxon>
        <taxon>Flavobacteriia</taxon>
        <taxon>Flavobacteriales</taxon>
        <taxon>Flavobacteriaceae</taxon>
        <taxon>Leeuwenhoekiella</taxon>
    </lineage>
</organism>
<protein>
    <recommendedName>
        <fullName evidence="4">DUF2809 domain-containing protein</fullName>
    </recommendedName>
</protein>
<proteinExistence type="predicted"/>
<feature type="transmembrane region" description="Helical" evidence="1">
    <location>
        <begin position="61"/>
        <end position="79"/>
    </location>
</feature>
<gene>
    <name evidence="2" type="ORF">DSM00_1626</name>
</gene>
<evidence type="ECO:0000256" key="1">
    <source>
        <dbReference type="SAM" id="Phobius"/>
    </source>
</evidence>
<evidence type="ECO:0000313" key="3">
    <source>
        <dbReference type="Proteomes" id="UP000289238"/>
    </source>
</evidence>
<feature type="transmembrane region" description="Helical" evidence="1">
    <location>
        <begin position="37"/>
        <end position="54"/>
    </location>
</feature>
<keyword evidence="1" id="KW-1133">Transmembrane helix</keyword>
<comment type="caution">
    <text evidence="2">The sequence shown here is derived from an EMBL/GenBank/DDBJ whole genome shotgun (WGS) entry which is preliminary data.</text>
</comment>
<reference evidence="2 3" key="1">
    <citation type="submission" date="2018-07" db="EMBL/GenBank/DDBJ databases">
        <title>Leeuwenhoekiella genomics.</title>
        <authorList>
            <person name="Tahon G."/>
            <person name="Willems A."/>
        </authorList>
    </citation>
    <scope>NUCLEOTIDE SEQUENCE [LARGE SCALE GENOMIC DNA]</scope>
    <source>
        <strain evidence="2 3">LMG 22550</strain>
    </source>
</reference>
<evidence type="ECO:0008006" key="4">
    <source>
        <dbReference type="Google" id="ProtNLM"/>
    </source>
</evidence>
<dbReference type="InterPro" id="IPR021257">
    <property type="entry name" value="DUF2809"/>
</dbReference>
<dbReference type="RefSeq" id="WP_128757520.1">
    <property type="nucleotide sequence ID" value="NZ_QOVM01000003.1"/>
</dbReference>
<keyword evidence="1" id="KW-0472">Membrane</keyword>
<name>A0A4Q0P878_9FLAO</name>
<sequence>MLKRNTRLAYILGFVFLLIIEITIATLLNTGFIRENLGDFLVVILIYCLVMAVCDFSVKKGLLITLVFSYAIEILQLLKLPQYFPAQTEKWAVLVLGSYFSWIDILMYTFGMITIWTIEYLKQPKVQ</sequence>
<dbReference type="EMBL" id="QOVM01000003">
    <property type="protein sequence ID" value="RXG22528.1"/>
    <property type="molecule type" value="Genomic_DNA"/>
</dbReference>
<accession>A0A4Q0P878</accession>